<keyword evidence="9" id="KW-0472">Membrane</keyword>
<sequence>MGEKGWTSLERKRNLRWNKLQDVIPPEIGELKQLTHLDVGNNRLVGTIRELIRVEGCFPALRNLYLNSNYLTGGIPAQLANLTNLEILYLSYDKMAGIIPASIAHIPKLTYLYLDHNQFSVLERNVSDNSKQLKLFGHHADTNVKSCYRYIEGNAFRPGVNPIGVHKVVELSASDFLF</sequence>
<comment type="subcellular location">
    <subcellularLocation>
        <location evidence="1">Cell membrane</location>
    </subcellularLocation>
    <subcellularLocation>
        <location evidence="10">Endomembrane system</location>
        <topology evidence="10">Single-pass membrane protein</topology>
    </subcellularLocation>
</comment>
<dbReference type="Pfam" id="PF00560">
    <property type="entry name" value="LRR_1"/>
    <property type="match status" value="1"/>
</dbReference>
<keyword evidence="12" id="KW-1185">Reference proteome</keyword>
<evidence type="ECO:0000256" key="9">
    <source>
        <dbReference type="ARBA" id="ARBA00023136"/>
    </source>
</evidence>
<reference evidence="11" key="1">
    <citation type="submission" date="2023-12" db="EMBL/GenBank/DDBJ databases">
        <title>Genome assembly of Anisodus tanguticus.</title>
        <authorList>
            <person name="Wang Y.-J."/>
        </authorList>
    </citation>
    <scope>NUCLEOTIDE SEQUENCE</scope>
    <source>
        <strain evidence="11">KB-2021</strain>
        <tissue evidence="11">Leaf</tissue>
    </source>
</reference>
<dbReference type="AlphaFoldDB" id="A0AAE1RVI7"/>
<evidence type="ECO:0000313" key="11">
    <source>
        <dbReference type="EMBL" id="KAK4358024.1"/>
    </source>
</evidence>
<gene>
    <name evidence="11" type="ORF">RND71_023634</name>
</gene>
<dbReference type="InterPro" id="IPR032675">
    <property type="entry name" value="LRR_dom_sf"/>
</dbReference>
<dbReference type="PANTHER" id="PTHR48062">
    <property type="entry name" value="RECEPTOR-LIKE PROTEIN 14"/>
    <property type="match status" value="1"/>
</dbReference>
<dbReference type="GO" id="GO:0012505">
    <property type="term" value="C:endomembrane system"/>
    <property type="evidence" value="ECO:0007669"/>
    <property type="project" value="UniProtKB-SubCell"/>
</dbReference>
<name>A0AAE1RVI7_9SOLA</name>
<keyword evidence="7" id="KW-0677">Repeat</keyword>
<keyword evidence="3" id="KW-1003">Cell membrane</keyword>
<evidence type="ECO:0000256" key="2">
    <source>
        <dbReference type="ARBA" id="ARBA00009592"/>
    </source>
</evidence>
<dbReference type="GO" id="GO:0005886">
    <property type="term" value="C:plasma membrane"/>
    <property type="evidence" value="ECO:0007669"/>
    <property type="project" value="UniProtKB-SubCell"/>
</dbReference>
<comment type="similarity">
    <text evidence="2">Belongs to the RLP family.</text>
</comment>
<evidence type="ECO:0000256" key="3">
    <source>
        <dbReference type="ARBA" id="ARBA00022475"/>
    </source>
</evidence>
<dbReference type="SUPFAM" id="SSF52058">
    <property type="entry name" value="L domain-like"/>
    <property type="match status" value="1"/>
</dbReference>
<dbReference type="EMBL" id="JAVYJV010000012">
    <property type="protein sequence ID" value="KAK4358024.1"/>
    <property type="molecule type" value="Genomic_DNA"/>
</dbReference>
<keyword evidence="8" id="KW-1133">Transmembrane helix</keyword>
<evidence type="ECO:0000256" key="5">
    <source>
        <dbReference type="ARBA" id="ARBA00022692"/>
    </source>
</evidence>
<keyword evidence="5" id="KW-0812">Transmembrane</keyword>
<accession>A0AAE1RVI7</accession>
<evidence type="ECO:0000256" key="7">
    <source>
        <dbReference type="ARBA" id="ARBA00022737"/>
    </source>
</evidence>
<dbReference type="Pfam" id="PF13855">
    <property type="entry name" value="LRR_8"/>
    <property type="match status" value="1"/>
</dbReference>
<dbReference type="PANTHER" id="PTHR48062:SF52">
    <property type="entry name" value="RECEPTOR-LIKE PROTEIN 8-RELATED"/>
    <property type="match status" value="1"/>
</dbReference>
<keyword evidence="6" id="KW-0732">Signal</keyword>
<evidence type="ECO:0000313" key="12">
    <source>
        <dbReference type="Proteomes" id="UP001291623"/>
    </source>
</evidence>
<comment type="caution">
    <text evidence="11">The sequence shown here is derived from an EMBL/GenBank/DDBJ whole genome shotgun (WGS) entry which is preliminary data.</text>
</comment>
<evidence type="ECO:0000256" key="10">
    <source>
        <dbReference type="ARBA" id="ARBA00037847"/>
    </source>
</evidence>
<dbReference type="Proteomes" id="UP001291623">
    <property type="component" value="Unassembled WGS sequence"/>
</dbReference>
<evidence type="ECO:0000256" key="8">
    <source>
        <dbReference type="ARBA" id="ARBA00022989"/>
    </source>
</evidence>
<keyword evidence="4" id="KW-0433">Leucine-rich repeat</keyword>
<protein>
    <submittedName>
        <fullName evidence="11">Uncharacterized protein</fullName>
    </submittedName>
</protein>
<dbReference type="InterPro" id="IPR001611">
    <property type="entry name" value="Leu-rich_rpt"/>
</dbReference>
<organism evidence="11 12">
    <name type="scientific">Anisodus tanguticus</name>
    <dbReference type="NCBI Taxonomy" id="243964"/>
    <lineage>
        <taxon>Eukaryota</taxon>
        <taxon>Viridiplantae</taxon>
        <taxon>Streptophyta</taxon>
        <taxon>Embryophyta</taxon>
        <taxon>Tracheophyta</taxon>
        <taxon>Spermatophyta</taxon>
        <taxon>Magnoliopsida</taxon>
        <taxon>eudicotyledons</taxon>
        <taxon>Gunneridae</taxon>
        <taxon>Pentapetalae</taxon>
        <taxon>asterids</taxon>
        <taxon>lamiids</taxon>
        <taxon>Solanales</taxon>
        <taxon>Solanaceae</taxon>
        <taxon>Solanoideae</taxon>
        <taxon>Hyoscyameae</taxon>
        <taxon>Anisodus</taxon>
    </lineage>
</organism>
<dbReference type="Gene3D" id="3.80.10.10">
    <property type="entry name" value="Ribonuclease Inhibitor"/>
    <property type="match status" value="1"/>
</dbReference>
<dbReference type="InterPro" id="IPR051502">
    <property type="entry name" value="RLP_Defense_Trigger"/>
</dbReference>
<evidence type="ECO:0000256" key="1">
    <source>
        <dbReference type="ARBA" id="ARBA00004236"/>
    </source>
</evidence>
<proteinExistence type="inferred from homology"/>
<evidence type="ECO:0000256" key="4">
    <source>
        <dbReference type="ARBA" id="ARBA00022614"/>
    </source>
</evidence>
<evidence type="ECO:0000256" key="6">
    <source>
        <dbReference type="ARBA" id="ARBA00022729"/>
    </source>
</evidence>